<dbReference type="PROSITE" id="PS50208">
    <property type="entry name" value="CASPASE_P20"/>
    <property type="match status" value="3"/>
</dbReference>
<comment type="similarity">
    <text evidence="1 2">Belongs to the peptidase C14A family.</text>
</comment>
<dbReference type="GO" id="GO:0004197">
    <property type="term" value="F:cysteine-type endopeptidase activity"/>
    <property type="evidence" value="ECO:0007669"/>
    <property type="project" value="InterPro"/>
</dbReference>
<dbReference type="InterPro" id="IPR029030">
    <property type="entry name" value="Caspase-like_dom_sf"/>
</dbReference>
<dbReference type="OrthoDB" id="6044770at2759"/>
<dbReference type="Proteomes" id="UP000759131">
    <property type="component" value="Unassembled WGS sequence"/>
</dbReference>
<dbReference type="EMBL" id="CAJPIZ010000628">
    <property type="protein sequence ID" value="CAG2101910.1"/>
    <property type="molecule type" value="Genomic_DNA"/>
</dbReference>
<accession>A0A7R9KG23</accession>
<feature type="domain" description="Caspase family p20" evidence="5">
    <location>
        <begin position="737"/>
        <end position="820"/>
    </location>
</feature>
<feature type="compositionally biased region" description="Polar residues" evidence="3">
    <location>
        <begin position="17"/>
        <end position="31"/>
    </location>
</feature>
<dbReference type="AlphaFoldDB" id="A0A7R9KG23"/>
<feature type="domain" description="Caspase family p10" evidence="4">
    <location>
        <begin position="859"/>
        <end position="917"/>
    </location>
</feature>
<feature type="region of interest" description="Disordered" evidence="3">
    <location>
        <begin position="240"/>
        <end position="260"/>
    </location>
</feature>
<organism evidence="6">
    <name type="scientific">Medioppia subpectinata</name>
    <dbReference type="NCBI Taxonomy" id="1979941"/>
    <lineage>
        <taxon>Eukaryota</taxon>
        <taxon>Metazoa</taxon>
        <taxon>Ecdysozoa</taxon>
        <taxon>Arthropoda</taxon>
        <taxon>Chelicerata</taxon>
        <taxon>Arachnida</taxon>
        <taxon>Acari</taxon>
        <taxon>Acariformes</taxon>
        <taxon>Sarcoptiformes</taxon>
        <taxon>Oribatida</taxon>
        <taxon>Brachypylina</taxon>
        <taxon>Oppioidea</taxon>
        <taxon>Oppiidae</taxon>
        <taxon>Medioppia</taxon>
    </lineage>
</organism>
<feature type="domain" description="Caspase family p10" evidence="4">
    <location>
        <begin position="616"/>
        <end position="700"/>
    </location>
</feature>
<dbReference type="GO" id="GO:0006508">
    <property type="term" value="P:proteolysis"/>
    <property type="evidence" value="ECO:0007669"/>
    <property type="project" value="InterPro"/>
</dbReference>
<proteinExistence type="inferred from homology"/>
<dbReference type="GO" id="GO:0005737">
    <property type="term" value="C:cytoplasm"/>
    <property type="evidence" value="ECO:0007669"/>
    <property type="project" value="TreeGrafter"/>
</dbReference>
<evidence type="ECO:0000256" key="3">
    <source>
        <dbReference type="SAM" id="MobiDB-lite"/>
    </source>
</evidence>
<dbReference type="PROSITE" id="PS50207">
    <property type="entry name" value="CASPASE_P10"/>
    <property type="match status" value="3"/>
</dbReference>
<feature type="region of interest" description="Disordered" evidence="3">
    <location>
        <begin position="1"/>
        <end position="62"/>
    </location>
</feature>
<dbReference type="PANTHER" id="PTHR10454:SF210">
    <property type="entry name" value="CASPASE-2"/>
    <property type="match status" value="1"/>
</dbReference>
<evidence type="ECO:0000259" key="5">
    <source>
        <dbReference type="PROSITE" id="PS50208"/>
    </source>
</evidence>
<dbReference type="InterPro" id="IPR015917">
    <property type="entry name" value="Pept_C14A"/>
</dbReference>
<protein>
    <submittedName>
        <fullName evidence="6">Uncharacterized protein</fullName>
    </submittedName>
</protein>
<dbReference type="InterPro" id="IPR002138">
    <property type="entry name" value="Pept_C14_p10"/>
</dbReference>
<feature type="region of interest" description="Disordered" evidence="3">
    <location>
        <begin position="362"/>
        <end position="391"/>
    </location>
</feature>
<dbReference type="InterPro" id="IPR001309">
    <property type="entry name" value="Pept_C14_p20"/>
</dbReference>
<dbReference type="InterPro" id="IPR011600">
    <property type="entry name" value="Pept_C14_caspase"/>
</dbReference>
<dbReference type="GO" id="GO:0043525">
    <property type="term" value="P:positive regulation of neuron apoptotic process"/>
    <property type="evidence" value="ECO:0007669"/>
    <property type="project" value="TreeGrafter"/>
</dbReference>
<dbReference type="PRINTS" id="PR00376">
    <property type="entry name" value="IL1BCENZYME"/>
</dbReference>
<name>A0A7R9KG23_9ACAR</name>
<evidence type="ECO:0000313" key="7">
    <source>
        <dbReference type="Proteomes" id="UP000759131"/>
    </source>
</evidence>
<feature type="domain" description="Caspase family p10" evidence="4">
    <location>
        <begin position="257"/>
        <end position="326"/>
    </location>
</feature>
<feature type="domain" description="Caspase family p20" evidence="5">
    <location>
        <begin position="130"/>
        <end position="215"/>
    </location>
</feature>
<dbReference type="PANTHER" id="PTHR10454">
    <property type="entry name" value="CASPASE"/>
    <property type="match status" value="1"/>
</dbReference>
<feature type="domain" description="Caspase family p20" evidence="5">
    <location>
        <begin position="454"/>
        <end position="581"/>
    </location>
</feature>
<dbReference type="SMART" id="SM00115">
    <property type="entry name" value="CASc"/>
    <property type="match status" value="2"/>
</dbReference>
<dbReference type="EMBL" id="OC855203">
    <property type="protein sequence ID" value="CAD7621480.1"/>
    <property type="molecule type" value="Genomic_DNA"/>
</dbReference>
<dbReference type="Gene3D" id="3.30.70.1470">
    <property type="entry name" value="Caspase-like"/>
    <property type="match status" value="1"/>
</dbReference>
<dbReference type="GO" id="GO:0006915">
    <property type="term" value="P:apoptotic process"/>
    <property type="evidence" value="ECO:0007669"/>
    <property type="project" value="TreeGrafter"/>
</dbReference>
<evidence type="ECO:0000256" key="2">
    <source>
        <dbReference type="RuleBase" id="RU003971"/>
    </source>
</evidence>
<keyword evidence="7" id="KW-1185">Reference proteome</keyword>
<evidence type="ECO:0000313" key="6">
    <source>
        <dbReference type="EMBL" id="CAD7621480.1"/>
    </source>
</evidence>
<reference evidence="6" key="1">
    <citation type="submission" date="2020-11" db="EMBL/GenBank/DDBJ databases">
        <authorList>
            <person name="Tran Van P."/>
        </authorList>
    </citation>
    <scope>NUCLEOTIDE SEQUENCE</scope>
</reference>
<dbReference type="SUPFAM" id="SSF52129">
    <property type="entry name" value="Caspase-like"/>
    <property type="match status" value="3"/>
</dbReference>
<gene>
    <name evidence="6" type="ORF">OSB1V03_LOCUS1951</name>
</gene>
<dbReference type="InterPro" id="IPR002398">
    <property type="entry name" value="Pept_C14"/>
</dbReference>
<evidence type="ECO:0000256" key="1">
    <source>
        <dbReference type="ARBA" id="ARBA00010134"/>
    </source>
</evidence>
<feature type="compositionally biased region" description="Low complexity" evidence="3">
    <location>
        <begin position="362"/>
        <end position="374"/>
    </location>
</feature>
<dbReference type="Pfam" id="PF00656">
    <property type="entry name" value="Peptidase_C14"/>
    <property type="match status" value="3"/>
</dbReference>
<sequence>MSEIICVSNGKADPDGGTQSTQSAPSPVPTISSQMSPPTTSAPQTSTNGLAQLPVPTIETPKPILNSSQLQSKTEAKAMDQLVASFLHLPAPTIAKQTFAESAPALEMLSVKTSAQPMIDDEYYAMKSKPRGYCLIFNLINFPNHSTEFPYRFGSEGEGNRLTEVFSQLHFEVNVFTNFSKNDIENTVEEYSQKKELSKHDCFVLIVLSHGVNGGEFVDDRDYGVGCEVQALSENLDFDTSIADEGNDPKDTTEPKPPAKVPTVSDVMICYSTIDGHVSYRSPGTGSWLGMAISSVLLNMAHELELPILLTKISDHVSKKENIEDGGKRVGKQVVEYSIADMSTPLAQPSVPSLVTIISSQLSPPTTSVPQTSPNGLAQPPAPTTGTLQSMPNTKEALWEKTETEGTSKLLATYPQSTIEEDVAQPVSNEALLHVQSCPQPMIGPNYYAMESNPRGYCLIFNIIDFPEESIYEERVGSQSDAKRLYQVFQELHFKAKVFTNSYKKDIKLIVDKYSKKRQLLKHDCFVLIVLSHGKDGGVFVASDAKFIAYKDIIDKFNNKNCKNLINKPKLFFFSCCRGGNRDLDGGREGVEAFSDGLNLDSVTADTENDGMDATKPTKVPTVGDIMICYSTLEGKVSGRNRDSGTYLGMAISNVLVNHAHQLELSRLLPKICDYVSKINGKQVVEYIYRGFKKRFHFNPYYFATIDTRSEDYVMLGEQTRRQPIIGPEYYPISSKTRGYCLIFNIFDFPTLVDKYRREGSERDANQLKQDFQRLHFEVDVISNPIKKDIDSKLEEYSQKTELLQHDCFVLIVLSHGVKDHFIYKDDFGVVYATGGPVNDEDIDWVTSDVGPNAEIERILAQMPTLSDVMICYSTIDGFRNYRNEKNGIGFGTALSKVLRKCDPYIELTDLLIDVNM</sequence>
<dbReference type="Gene3D" id="3.40.50.1460">
    <property type="match status" value="4"/>
</dbReference>
<feature type="compositionally biased region" description="Low complexity" evidence="3">
    <location>
        <begin position="32"/>
        <end position="47"/>
    </location>
</feature>
<evidence type="ECO:0000259" key="4">
    <source>
        <dbReference type="PROSITE" id="PS50207"/>
    </source>
</evidence>